<reference evidence="2" key="1">
    <citation type="submission" date="2023-10" db="EMBL/GenBank/DDBJ databases">
        <title>Genome assembly of Pristionchus species.</title>
        <authorList>
            <person name="Yoshida K."/>
            <person name="Sommer R.J."/>
        </authorList>
    </citation>
    <scope>NUCLEOTIDE SEQUENCE</scope>
    <source>
        <strain evidence="2">RS0144</strain>
    </source>
</reference>
<keyword evidence="1" id="KW-1133">Transmembrane helix</keyword>
<evidence type="ECO:0000313" key="3">
    <source>
        <dbReference type="Proteomes" id="UP001432027"/>
    </source>
</evidence>
<dbReference type="Proteomes" id="UP001432027">
    <property type="component" value="Unassembled WGS sequence"/>
</dbReference>
<evidence type="ECO:0000256" key="1">
    <source>
        <dbReference type="SAM" id="Phobius"/>
    </source>
</evidence>
<accession>A0AAV5SGD7</accession>
<feature type="transmembrane region" description="Helical" evidence="1">
    <location>
        <begin position="94"/>
        <end position="117"/>
    </location>
</feature>
<comment type="caution">
    <text evidence="2">The sequence shown here is derived from an EMBL/GenBank/DDBJ whole genome shotgun (WGS) entry which is preliminary data.</text>
</comment>
<dbReference type="EMBL" id="BTSX01000001">
    <property type="protein sequence ID" value="GMS81535.1"/>
    <property type="molecule type" value="Genomic_DNA"/>
</dbReference>
<proteinExistence type="predicted"/>
<feature type="transmembrane region" description="Helical" evidence="1">
    <location>
        <begin position="137"/>
        <end position="156"/>
    </location>
</feature>
<feature type="transmembrane region" description="Helical" evidence="1">
    <location>
        <begin position="197"/>
        <end position="225"/>
    </location>
</feature>
<feature type="non-terminal residue" evidence="2">
    <location>
        <position position="273"/>
    </location>
</feature>
<keyword evidence="1" id="KW-0812">Transmembrane</keyword>
<dbReference type="InterPro" id="IPR019422">
    <property type="entry name" value="7TM_GPCR_serpentine_rcpt_Srh"/>
</dbReference>
<organism evidence="2 3">
    <name type="scientific">Pristionchus entomophagus</name>
    <dbReference type="NCBI Taxonomy" id="358040"/>
    <lineage>
        <taxon>Eukaryota</taxon>
        <taxon>Metazoa</taxon>
        <taxon>Ecdysozoa</taxon>
        <taxon>Nematoda</taxon>
        <taxon>Chromadorea</taxon>
        <taxon>Rhabditida</taxon>
        <taxon>Rhabditina</taxon>
        <taxon>Diplogasteromorpha</taxon>
        <taxon>Diplogasteroidea</taxon>
        <taxon>Neodiplogasteridae</taxon>
        <taxon>Pristionchus</taxon>
    </lineage>
</organism>
<dbReference type="AlphaFoldDB" id="A0AAV5SGD7"/>
<name>A0AAV5SGD7_9BILA</name>
<dbReference type="PANTHER" id="PTHR45830">
    <property type="entry name" value="SERPENTINE RECEPTOR, CLASS I"/>
    <property type="match status" value="1"/>
</dbReference>
<protein>
    <recommendedName>
        <fullName evidence="4">G protein-coupled receptor</fullName>
    </recommendedName>
</protein>
<evidence type="ECO:0000313" key="2">
    <source>
        <dbReference type="EMBL" id="GMS81535.1"/>
    </source>
</evidence>
<dbReference type="Pfam" id="PF10318">
    <property type="entry name" value="7TM_GPCR_Srh"/>
    <property type="match status" value="1"/>
</dbReference>
<evidence type="ECO:0008006" key="4">
    <source>
        <dbReference type="Google" id="ProtNLM"/>
    </source>
</evidence>
<feature type="transmembrane region" description="Helical" evidence="1">
    <location>
        <begin position="49"/>
        <end position="74"/>
    </location>
</feature>
<feature type="transmembrane region" description="Helical" evidence="1">
    <location>
        <begin position="17"/>
        <end position="37"/>
    </location>
</feature>
<keyword evidence="3" id="KW-1185">Reference proteome</keyword>
<dbReference type="PANTHER" id="PTHR45830:SF15">
    <property type="entry name" value="SERPENTINE RECEPTOR, CLASS I"/>
    <property type="match status" value="1"/>
</dbReference>
<sequence>RFNNELDENLEKFATNFFFSIGTVSAVLSIPTFYLLARNSAFLSSEIRILLLILQVSAFLNNFHFCILFIPFIYPFLGGGFCTGVLCMLGVRFHYGMCFWLFTVIILCASFIVLLFARLQTILHPSSRLKLEFSKRIAFYVYTFSSMLIIPILFIFTDTPIEVQEWIIEVVNGLDWIADKKIYSVINGYARRVQMDILIYSILGSIIVFGSITAILFALTLYFILTSNTNRMSNHASSVHRAKIKNSIVVLSQMIVTLCMGILPLCFDVATIG</sequence>
<keyword evidence="1" id="KW-0472">Membrane</keyword>
<feature type="non-terminal residue" evidence="2">
    <location>
        <position position="1"/>
    </location>
</feature>
<gene>
    <name evidence="2" type="ORF">PENTCL1PPCAC_3710</name>
</gene>
<feature type="transmembrane region" description="Helical" evidence="1">
    <location>
        <begin position="246"/>
        <end position="270"/>
    </location>
</feature>